<dbReference type="GO" id="GO:0032259">
    <property type="term" value="P:methylation"/>
    <property type="evidence" value="ECO:0007669"/>
    <property type="project" value="UniProtKB-KW"/>
</dbReference>
<dbReference type="CDD" id="cd18106">
    <property type="entry name" value="SpoU-like_RNMTL1"/>
    <property type="match status" value="1"/>
</dbReference>
<dbReference type="GO" id="GO:0008173">
    <property type="term" value="F:RNA methyltransferase activity"/>
    <property type="evidence" value="ECO:0007669"/>
    <property type="project" value="InterPro"/>
</dbReference>
<dbReference type="AlphaFoldDB" id="A0A9P0MRC9"/>
<keyword evidence="2" id="KW-0808">Transferase</keyword>
<dbReference type="SMART" id="SM00967">
    <property type="entry name" value="SpoU_sub_bind"/>
    <property type="match status" value="1"/>
</dbReference>
<dbReference type="InterPro" id="IPR001537">
    <property type="entry name" value="SpoU_MeTrfase"/>
</dbReference>
<dbReference type="GO" id="GO:0003723">
    <property type="term" value="F:RNA binding"/>
    <property type="evidence" value="ECO:0007669"/>
    <property type="project" value="InterPro"/>
</dbReference>
<keyword evidence="5" id="KW-1185">Reference proteome</keyword>
<dbReference type="InterPro" id="IPR051259">
    <property type="entry name" value="rRNA_Methyltransferase"/>
</dbReference>
<feature type="domain" description="RNA 2-O ribose methyltransferase substrate binding" evidence="3">
    <location>
        <begin position="95"/>
        <end position="164"/>
    </location>
</feature>
<dbReference type="SUPFAM" id="SSF55315">
    <property type="entry name" value="L30e-like"/>
    <property type="match status" value="1"/>
</dbReference>
<keyword evidence="1" id="KW-0489">Methyltransferase</keyword>
<dbReference type="PANTHER" id="PTHR43191">
    <property type="entry name" value="RRNA METHYLTRANSFERASE 3"/>
    <property type="match status" value="1"/>
</dbReference>
<name>A0A9P0MRC9_NEZVI</name>
<dbReference type="Gene3D" id="3.40.1280.10">
    <property type="match status" value="1"/>
</dbReference>
<dbReference type="GO" id="GO:0006396">
    <property type="term" value="P:RNA processing"/>
    <property type="evidence" value="ECO:0007669"/>
    <property type="project" value="InterPro"/>
</dbReference>
<dbReference type="Gene3D" id="3.30.1330.30">
    <property type="match status" value="1"/>
</dbReference>
<protein>
    <recommendedName>
        <fullName evidence="3">RNA 2-O ribose methyltransferase substrate binding domain-containing protein</fullName>
    </recommendedName>
</protein>
<evidence type="ECO:0000313" key="4">
    <source>
        <dbReference type="EMBL" id="CAH1402174.1"/>
    </source>
</evidence>
<evidence type="ECO:0000313" key="5">
    <source>
        <dbReference type="Proteomes" id="UP001152798"/>
    </source>
</evidence>
<accession>A0A9P0MRC9</accession>
<organism evidence="4 5">
    <name type="scientific">Nezara viridula</name>
    <name type="common">Southern green stink bug</name>
    <name type="synonym">Cimex viridulus</name>
    <dbReference type="NCBI Taxonomy" id="85310"/>
    <lineage>
        <taxon>Eukaryota</taxon>
        <taxon>Metazoa</taxon>
        <taxon>Ecdysozoa</taxon>
        <taxon>Arthropoda</taxon>
        <taxon>Hexapoda</taxon>
        <taxon>Insecta</taxon>
        <taxon>Pterygota</taxon>
        <taxon>Neoptera</taxon>
        <taxon>Paraneoptera</taxon>
        <taxon>Hemiptera</taxon>
        <taxon>Heteroptera</taxon>
        <taxon>Panheteroptera</taxon>
        <taxon>Pentatomomorpha</taxon>
        <taxon>Pentatomoidea</taxon>
        <taxon>Pentatomidae</taxon>
        <taxon>Pentatominae</taxon>
        <taxon>Nezara</taxon>
    </lineage>
</organism>
<dbReference type="OrthoDB" id="270651at2759"/>
<evidence type="ECO:0000256" key="1">
    <source>
        <dbReference type="ARBA" id="ARBA00022603"/>
    </source>
</evidence>
<dbReference type="InterPro" id="IPR029064">
    <property type="entry name" value="Ribosomal_eL30-like_sf"/>
</dbReference>
<sequence length="342" mass="38439">MMSCLKSRSIFRALCSPIQNKWFDLCRNVNQSALDSDLKKENILTNIADPPPTLGQTPPNLRQKINKMDFNNQTLSTLMLQVKSRKMRKKSNLMYFEGKLILKEALENGIDPLAVFFSRTDDIKSFKFSENTKLYKMPYNEMKMWSDLTTPPGIVAVCKKPSVTKVDKPDIPVTIICDNVREPGNLGALIRNTVGAGAKDVILSKGCVDAWDPKVIRGSSGTLFRLSVLDNIDWPDMKSYIHKDALLLVATNKFSLKESSTPNNSCVVPYYEVDYCNYPSICIIIGGETEGISENALELMSFYDNKMINIPLSNEVESLNSVSALSIILFEIKRQIMRNKGP</sequence>
<evidence type="ECO:0000256" key="2">
    <source>
        <dbReference type="ARBA" id="ARBA00022679"/>
    </source>
</evidence>
<dbReference type="PANTHER" id="PTHR43191:SF2">
    <property type="entry name" value="RRNA METHYLTRANSFERASE 3, MITOCHONDRIAL"/>
    <property type="match status" value="1"/>
</dbReference>
<dbReference type="InterPro" id="IPR029028">
    <property type="entry name" value="Alpha/beta_knot_MTases"/>
</dbReference>
<dbReference type="SUPFAM" id="SSF75217">
    <property type="entry name" value="alpha/beta knot"/>
    <property type="match status" value="1"/>
</dbReference>
<evidence type="ECO:0000259" key="3">
    <source>
        <dbReference type="SMART" id="SM00967"/>
    </source>
</evidence>
<gene>
    <name evidence="4" type="ORF">NEZAVI_LOCUS11050</name>
</gene>
<dbReference type="Proteomes" id="UP001152798">
    <property type="component" value="Chromosome 5"/>
</dbReference>
<dbReference type="InterPro" id="IPR029026">
    <property type="entry name" value="tRNA_m1G_MTases_N"/>
</dbReference>
<dbReference type="EMBL" id="OV725081">
    <property type="protein sequence ID" value="CAH1402174.1"/>
    <property type="molecule type" value="Genomic_DNA"/>
</dbReference>
<dbReference type="GO" id="GO:0005737">
    <property type="term" value="C:cytoplasm"/>
    <property type="evidence" value="ECO:0007669"/>
    <property type="project" value="UniProtKB-ARBA"/>
</dbReference>
<reference evidence="4" key="1">
    <citation type="submission" date="2022-01" db="EMBL/GenBank/DDBJ databases">
        <authorList>
            <person name="King R."/>
        </authorList>
    </citation>
    <scope>NUCLEOTIDE SEQUENCE</scope>
</reference>
<proteinExistence type="predicted"/>
<dbReference type="InterPro" id="IPR013123">
    <property type="entry name" value="SpoU_subst-bd"/>
</dbReference>
<dbReference type="Pfam" id="PF00588">
    <property type="entry name" value="SpoU_methylase"/>
    <property type="match status" value="1"/>
</dbReference>